<proteinExistence type="inferred from homology"/>
<dbReference type="PANTHER" id="PTHR45856">
    <property type="entry name" value="ALPHA/BETA-HYDROLASES SUPERFAMILY PROTEIN"/>
    <property type="match status" value="1"/>
</dbReference>
<protein>
    <recommendedName>
        <fullName evidence="5">Fungal lipase-type domain-containing protein</fullName>
    </recommendedName>
</protein>
<sequence>MGEDFEVSTDELDVTRWPWPHFPRVSDPSVGVDQTTYDNLVRYTKYASGAYQVLCPRPMGNTLVAQFMDLVTSTQGFIARDDQREELVIAFRGTTDVTSILVDTSIILVPLKGPGLPPLDSSLIARSAEPRVHIGFLIAFQTIAQTVLDKLELQLQAHPSYTIVVCGHSLGGAIASIASIAINYTFPGKSISLYTFGQPRTGNPAFAELVEGAVDVENVYRCKLSAVSMMHGVPTMIPATFGYQHFATEYWEFTELGPPKNVKRCKGGEDPDGSGSVPCTGVNPAHWVYFRQPIASDPTVCL</sequence>
<dbReference type="HOGENOM" id="CLU_032957_1_1_1"/>
<evidence type="ECO:0000256" key="3">
    <source>
        <dbReference type="ARBA" id="ARBA00047591"/>
    </source>
</evidence>
<dbReference type="Pfam" id="PF01764">
    <property type="entry name" value="Lipase_3"/>
    <property type="match status" value="1"/>
</dbReference>
<dbReference type="CDD" id="cd00519">
    <property type="entry name" value="Lipase_3"/>
    <property type="match status" value="1"/>
</dbReference>
<dbReference type="SUPFAM" id="SSF53474">
    <property type="entry name" value="alpha/beta-Hydrolases"/>
    <property type="match status" value="1"/>
</dbReference>
<evidence type="ECO:0000313" key="7">
    <source>
        <dbReference type="Proteomes" id="UP000053647"/>
    </source>
</evidence>
<gene>
    <name evidence="6" type="ORF">PAXINDRAFT_92709</name>
</gene>
<name>A0A0C9SU73_PAXIN</name>
<evidence type="ECO:0000256" key="1">
    <source>
        <dbReference type="ARBA" id="ARBA00023157"/>
    </source>
</evidence>
<evidence type="ECO:0000313" key="6">
    <source>
        <dbReference type="EMBL" id="KIJ05955.1"/>
    </source>
</evidence>
<comment type="catalytic activity">
    <reaction evidence="3">
        <text>a diacylglycerol + H2O = a monoacylglycerol + a fatty acid + H(+)</text>
        <dbReference type="Rhea" id="RHEA:32731"/>
        <dbReference type="ChEBI" id="CHEBI:15377"/>
        <dbReference type="ChEBI" id="CHEBI:15378"/>
        <dbReference type="ChEBI" id="CHEBI:17408"/>
        <dbReference type="ChEBI" id="CHEBI:18035"/>
        <dbReference type="ChEBI" id="CHEBI:28868"/>
    </reaction>
</comment>
<keyword evidence="7" id="KW-1185">Reference proteome</keyword>
<comment type="similarity">
    <text evidence="2">Belongs to the AB hydrolase superfamily. Lipase family. Class 3 subfamily.</text>
</comment>
<dbReference type="PANTHER" id="PTHR45856:SF24">
    <property type="entry name" value="FUNGAL LIPASE-LIKE DOMAIN-CONTAINING PROTEIN"/>
    <property type="match status" value="1"/>
</dbReference>
<reference evidence="7" key="2">
    <citation type="submission" date="2015-01" db="EMBL/GenBank/DDBJ databases">
        <title>Evolutionary Origins and Diversification of the Mycorrhizal Mutualists.</title>
        <authorList>
            <consortium name="DOE Joint Genome Institute"/>
            <consortium name="Mycorrhizal Genomics Consortium"/>
            <person name="Kohler A."/>
            <person name="Kuo A."/>
            <person name="Nagy L.G."/>
            <person name="Floudas D."/>
            <person name="Copeland A."/>
            <person name="Barry K.W."/>
            <person name="Cichocki N."/>
            <person name="Veneault-Fourrey C."/>
            <person name="LaButti K."/>
            <person name="Lindquist E.A."/>
            <person name="Lipzen A."/>
            <person name="Lundell T."/>
            <person name="Morin E."/>
            <person name="Murat C."/>
            <person name="Riley R."/>
            <person name="Ohm R."/>
            <person name="Sun H."/>
            <person name="Tunlid A."/>
            <person name="Henrissat B."/>
            <person name="Grigoriev I.V."/>
            <person name="Hibbett D.S."/>
            <person name="Martin F."/>
        </authorList>
    </citation>
    <scope>NUCLEOTIDE SEQUENCE [LARGE SCALE GENOMIC DNA]</scope>
    <source>
        <strain evidence="7">ATCC 200175</strain>
    </source>
</reference>
<keyword evidence="1" id="KW-1015">Disulfide bond</keyword>
<dbReference type="AlphaFoldDB" id="A0A0C9SU73"/>
<evidence type="ECO:0000256" key="2">
    <source>
        <dbReference type="ARBA" id="ARBA00043996"/>
    </source>
</evidence>
<dbReference type="EMBL" id="KN820604">
    <property type="protein sequence ID" value="KIJ05955.1"/>
    <property type="molecule type" value="Genomic_DNA"/>
</dbReference>
<reference evidence="6 7" key="1">
    <citation type="submission" date="2014-06" db="EMBL/GenBank/DDBJ databases">
        <authorList>
            <consortium name="DOE Joint Genome Institute"/>
            <person name="Kuo A."/>
            <person name="Kohler A."/>
            <person name="Nagy L.G."/>
            <person name="Floudas D."/>
            <person name="Copeland A."/>
            <person name="Barry K.W."/>
            <person name="Cichocki N."/>
            <person name="Veneault-Fourrey C."/>
            <person name="LaButti K."/>
            <person name="Lindquist E.A."/>
            <person name="Lipzen A."/>
            <person name="Lundell T."/>
            <person name="Morin E."/>
            <person name="Murat C."/>
            <person name="Sun H."/>
            <person name="Tunlid A."/>
            <person name="Henrissat B."/>
            <person name="Grigoriev I.V."/>
            <person name="Hibbett D.S."/>
            <person name="Martin F."/>
            <person name="Nordberg H.P."/>
            <person name="Cantor M.N."/>
            <person name="Hua S.X."/>
        </authorList>
    </citation>
    <scope>NUCLEOTIDE SEQUENCE [LARGE SCALE GENOMIC DNA]</scope>
    <source>
        <strain evidence="6 7">ATCC 200175</strain>
    </source>
</reference>
<accession>A0A0C9SU73</accession>
<dbReference type="Gene3D" id="3.40.50.1820">
    <property type="entry name" value="alpha/beta hydrolase"/>
    <property type="match status" value="1"/>
</dbReference>
<dbReference type="InterPro" id="IPR002921">
    <property type="entry name" value="Fungal_lipase-type"/>
</dbReference>
<dbReference type="Proteomes" id="UP000053647">
    <property type="component" value="Unassembled WGS sequence"/>
</dbReference>
<evidence type="ECO:0000259" key="5">
    <source>
        <dbReference type="Pfam" id="PF01764"/>
    </source>
</evidence>
<dbReference type="OrthoDB" id="438440at2759"/>
<dbReference type="InterPro" id="IPR051218">
    <property type="entry name" value="Sec_MonoDiacylglyc_Lipase"/>
</dbReference>
<comment type="catalytic activity">
    <reaction evidence="4">
        <text>a monoacylglycerol + H2O = glycerol + a fatty acid + H(+)</text>
        <dbReference type="Rhea" id="RHEA:15245"/>
        <dbReference type="ChEBI" id="CHEBI:15377"/>
        <dbReference type="ChEBI" id="CHEBI:15378"/>
        <dbReference type="ChEBI" id="CHEBI:17408"/>
        <dbReference type="ChEBI" id="CHEBI:17754"/>
        <dbReference type="ChEBI" id="CHEBI:28868"/>
    </reaction>
</comment>
<feature type="domain" description="Fungal lipase-type" evidence="5">
    <location>
        <begin position="88"/>
        <end position="215"/>
    </location>
</feature>
<dbReference type="InterPro" id="IPR029058">
    <property type="entry name" value="AB_hydrolase_fold"/>
</dbReference>
<dbReference type="GO" id="GO:0006629">
    <property type="term" value="P:lipid metabolic process"/>
    <property type="evidence" value="ECO:0007669"/>
    <property type="project" value="InterPro"/>
</dbReference>
<evidence type="ECO:0000256" key="4">
    <source>
        <dbReference type="ARBA" id="ARBA00048461"/>
    </source>
</evidence>
<organism evidence="6 7">
    <name type="scientific">Paxillus involutus ATCC 200175</name>
    <dbReference type="NCBI Taxonomy" id="664439"/>
    <lineage>
        <taxon>Eukaryota</taxon>
        <taxon>Fungi</taxon>
        <taxon>Dikarya</taxon>
        <taxon>Basidiomycota</taxon>
        <taxon>Agaricomycotina</taxon>
        <taxon>Agaricomycetes</taxon>
        <taxon>Agaricomycetidae</taxon>
        <taxon>Boletales</taxon>
        <taxon>Paxilineae</taxon>
        <taxon>Paxillaceae</taxon>
        <taxon>Paxillus</taxon>
    </lineage>
</organism>